<evidence type="ECO:0000256" key="1">
    <source>
        <dbReference type="ARBA" id="ARBA00010702"/>
    </source>
</evidence>
<sequence length="196" mass="20902">PIGLIFYDDLDRLAEAAHDQGRITHRDGRCSAGAVAVAGAVAIALRDRPVQAGPFIRKLGGLLGRYDRGFASCLEQLEDWVHLEPAEAVGPISGAGLWQDFQAAWDGISPFVIGSVLWSLYSFLRTPGDYWETVCTAISCGGDVDTTAAMAGAISGAHLGLSAIPAELSGRLTDQGGWGLERLRELARRCHQIISN</sequence>
<comment type="caution">
    <text evidence="3">The sequence shown here is derived from an EMBL/GenBank/DDBJ whole genome shotgun (WGS) entry which is preliminary data.</text>
</comment>
<keyword evidence="2" id="KW-0378">Hydrolase</keyword>
<reference evidence="3" key="1">
    <citation type="journal article" date="2014" name="Front. Microbiol.">
        <title>High frequency of phylogenetically diverse reductive dehalogenase-homologous genes in deep subseafloor sedimentary metagenomes.</title>
        <authorList>
            <person name="Kawai M."/>
            <person name="Futagami T."/>
            <person name="Toyoda A."/>
            <person name="Takaki Y."/>
            <person name="Nishi S."/>
            <person name="Hori S."/>
            <person name="Arai W."/>
            <person name="Tsubouchi T."/>
            <person name="Morono Y."/>
            <person name="Uchiyama I."/>
            <person name="Ito T."/>
            <person name="Fujiyama A."/>
            <person name="Inagaki F."/>
            <person name="Takami H."/>
        </authorList>
    </citation>
    <scope>NUCLEOTIDE SEQUENCE</scope>
    <source>
        <strain evidence="3">Expedition CK06-06</strain>
    </source>
</reference>
<dbReference type="InterPro" id="IPR005502">
    <property type="entry name" value="Ribosyl_crysJ1"/>
</dbReference>
<dbReference type="Gene3D" id="1.10.4080.10">
    <property type="entry name" value="ADP-ribosylation/Crystallin J1"/>
    <property type="match status" value="1"/>
</dbReference>
<dbReference type="PANTHER" id="PTHR16222">
    <property type="entry name" value="ADP-RIBOSYLGLYCOHYDROLASE"/>
    <property type="match status" value="1"/>
</dbReference>
<accession>X0YM58</accession>
<dbReference type="SUPFAM" id="SSF101478">
    <property type="entry name" value="ADP-ribosylglycohydrolase"/>
    <property type="match status" value="1"/>
</dbReference>
<feature type="non-terminal residue" evidence="3">
    <location>
        <position position="1"/>
    </location>
</feature>
<evidence type="ECO:0000313" key="3">
    <source>
        <dbReference type="EMBL" id="GAG37801.1"/>
    </source>
</evidence>
<dbReference type="GO" id="GO:0016787">
    <property type="term" value="F:hydrolase activity"/>
    <property type="evidence" value="ECO:0007669"/>
    <property type="project" value="UniProtKB-KW"/>
</dbReference>
<name>X0YM58_9ZZZZ</name>
<organism evidence="3">
    <name type="scientific">marine sediment metagenome</name>
    <dbReference type="NCBI Taxonomy" id="412755"/>
    <lineage>
        <taxon>unclassified sequences</taxon>
        <taxon>metagenomes</taxon>
        <taxon>ecological metagenomes</taxon>
    </lineage>
</organism>
<protein>
    <recommendedName>
        <fullName evidence="4">ADP-ribosylglycohydrolase</fullName>
    </recommendedName>
</protein>
<dbReference type="EMBL" id="BARS01043266">
    <property type="protein sequence ID" value="GAG37801.1"/>
    <property type="molecule type" value="Genomic_DNA"/>
</dbReference>
<comment type="similarity">
    <text evidence="1">Belongs to the ADP-ribosylglycohydrolase family.</text>
</comment>
<dbReference type="InterPro" id="IPR036705">
    <property type="entry name" value="Ribosyl_crysJ1_sf"/>
</dbReference>
<dbReference type="InterPro" id="IPR050792">
    <property type="entry name" value="ADP-ribosylglycohydrolase"/>
</dbReference>
<evidence type="ECO:0000256" key="2">
    <source>
        <dbReference type="ARBA" id="ARBA00022801"/>
    </source>
</evidence>
<dbReference type="PANTHER" id="PTHR16222:SF24">
    <property type="entry name" value="ADP-RIBOSYLHYDROLASE ARH3"/>
    <property type="match status" value="1"/>
</dbReference>
<proteinExistence type="inferred from homology"/>
<evidence type="ECO:0008006" key="4">
    <source>
        <dbReference type="Google" id="ProtNLM"/>
    </source>
</evidence>
<dbReference type="Pfam" id="PF03747">
    <property type="entry name" value="ADP_ribosyl_GH"/>
    <property type="match status" value="1"/>
</dbReference>
<gene>
    <name evidence="3" type="ORF">S01H1_65529</name>
</gene>
<dbReference type="AlphaFoldDB" id="X0YM58"/>